<keyword evidence="3" id="KW-0808">Transferase</keyword>
<dbReference type="EMBL" id="FUYN01000007">
    <property type="protein sequence ID" value="SKB67137.1"/>
    <property type="molecule type" value="Genomic_DNA"/>
</dbReference>
<evidence type="ECO:0000256" key="1">
    <source>
        <dbReference type="PROSITE-ProRule" id="PRU00339"/>
    </source>
</evidence>
<dbReference type="InterPro" id="IPR019734">
    <property type="entry name" value="TPR_rpt"/>
</dbReference>
<dbReference type="InterPro" id="IPR029044">
    <property type="entry name" value="Nucleotide-diphossugar_trans"/>
</dbReference>
<dbReference type="PANTHER" id="PTHR43630">
    <property type="entry name" value="POLY-BETA-1,6-N-ACETYL-D-GLUCOSAMINE SYNTHASE"/>
    <property type="match status" value="1"/>
</dbReference>
<keyword evidence="4" id="KW-1185">Reference proteome</keyword>
<dbReference type="Gene3D" id="1.25.40.10">
    <property type="entry name" value="Tetratricopeptide repeat domain"/>
    <property type="match status" value="1"/>
</dbReference>
<name>A0A1T5D6A2_9FIRM</name>
<dbReference type="OrthoDB" id="9815923at2"/>
<dbReference type="GO" id="GO:0016740">
    <property type="term" value="F:transferase activity"/>
    <property type="evidence" value="ECO:0007669"/>
    <property type="project" value="UniProtKB-KW"/>
</dbReference>
<proteinExistence type="predicted"/>
<keyword evidence="1" id="KW-0802">TPR repeat</keyword>
<feature type="domain" description="Glycosyltransferase 2-like" evidence="2">
    <location>
        <begin position="6"/>
        <end position="104"/>
    </location>
</feature>
<dbReference type="Proteomes" id="UP000243406">
    <property type="component" value="Unassembled WGS sequence"/>
</dbReference>
<gene>
    <name evidence="3" type="ORF">SAMN02745120_2579</name>
</gene>
<evidence type="ECO:0000313" key="3">
    <source>
        <dbReference type="EMBL" id="SKB67137.1"/>
    </source>
</evidence>
<dbReference type="CDD" id="cd02511">
    <property type="entry name" value="Beta4Glucosyltransferase"/>
    <property type="match status" value="1"/>
</dbReference>
<dbReference type="SUPFAM" id="SSF53448">
    <property type="entry name" value="Nucleotide-diphospho-sugar transferases"/>
    <property type="match status" value="1"/>
</dbReference>
<accession>A0A1T5D6A2</accession>
<feature type="repeat" description="TPR" evidence="1">
    <location>
        <begin position="280"/>
        <end position="313"/>
    </location>
</feature>
<organism evidence="3 4">
    <name type="scientific">Acetoanaerobium noterae</name>
    <dbReference type="NCBI Taxonomy" id="745369"/>
    <lineage>
        <taxon>Bacteria</taxon>
        <taxon>Bacillati</taxon>
        <taxon>Bacillota</taxon>
        <taxon>Clostridia</taxon>
        <taxon>Peptostreptococcales</taxon>
        <taxon>Filifactoraceae</taxon>
        <taxon>Acetoanaerobium</taxon>
    </lineage>
</organism>
<dbReference type="InterPro" id="IPR001173">
    <property type="entry name" value="Glyco_trans_2-like"/>
</dbReference>
<dbReference type="Pfam" id="PF00535">
    <property type="entry name" value="Glycos_transf_2"/>
    <property type="match status" value="1"/>
</dbReference>
<dbReference type="AlphaFoldDB" id="A0A1T5D6A2"/>
<dbReference type="Gene3D" id="3.90.550.10">
    <property type="entry name" value="Spore Coat Polysaccharide Biosynthesis Protein SpsA, Chain A"/>
    <property type="match status" value="1"/>
</dbReference>
<protein>
    <submittedName>
        <fullName evidence="3">Glycosyl transferase family 2</fullName>
    </submittedName>
</protein>
<evidence type="ECO:0000259" key="2">
    <source>
        <dbReference type="Pfam" id="PF00535"/>
    </source>
</evidence>
<reference evidence="4" key="1">
    <citation type="submission" date="2017-02" db="EMBL/GenBank/DDBJ databases">
        <authorList>
            <person name="Varghese N."/>
            <person name="Submissions S."/>
        </authorList>
    </citation>
    <scope>NUCLEOTIDE SEQUENCE [LARGE SCALE GENOMIC DNA]</scope>
    <source>
        <strain evidence="4">ATCC 35199</strain>
    </source>
</reference>
<sequence length="643" mass="76396">MSYKLSICMMVKNEEIHIERCLESIKPIVDRTDVELIIVDTGSTDKTVSICKKYTDEVYFKEWFDDFSGMRNITISYATGEWIFILDADETMEKYDELEKFLDSEPNETLKNKTYSITGKNYTNLNNHDSYSIFPTMRLFRNDGNFRYEGTVHNQPRFSPPVGKLDIIIGHYGYVVNDKEIMDRKFNRTVALLEKELKSDPNNLYYLYQLAVSYNMHGEVRKSYEISSKIYNQFKKLDRDRQLMGFSVITNHLSNCMTLNRYNELIEASKLAINIRKDYIDGFYSLGRGYERLGNYSYAEKYYEKYLELCKNYEKLAISKDHSIALYRNNITDNMNVKLFLVTLYLDTEKYDKALLYLETLKYNISTIKLYISIFIKLKNYSEIFNLYEKIKDSDTEIISYFITYLENEILDLDFNEKKSIYNYFLNNDDEYSIYSNFMITDDLEVEKKCNLAKRIIDVKDRNNNDILVVPLSYLMLIKGFDLKLFSNMNKRVVFSCVNYFKENNYTELYLRLDEWLMNIDIRKLRIKEVSALKNLFESKLILLLNEYKGTGIKSFIKDNINMFDRYLEVGMIFINEIYNLNAITMKYELINDSESKFLFLMNIYRTNKSKGNTSVAFMYYKLAAQAYPDMADFLKEYIDIEV</sequence>
<dbReference type="SUPFAM" id="SSF48452">
    <property type="entry name" value="TPR-like"/>
    <property type="match status" value="1"/>
</dbReference>
<dbReference type="PROSITE" id="PS50005">
    <property type="entry name" value="TPR"/>
    <property type="match status" value="1"/>
</dbReference>
<evidence type="ECO:0000313" key="4">
    <source>
        <dbReference type="Proteomes" id="UP000243406"/>
    </source>
</evidence>
<dbReference type="RefSeq" id="WP_079590334.1">
    <property type="nucleotide sequence ID" value="NZ_FUYN01000007.1"/>
</dbReference>
<dbReference type="InterPro" id="IPR011990">
    <property type="entry name" value="TPR-like_helical_dom_sf"/>
</dbReference>
<dbReference type="PANTHER" id="PTHR43630:SF2">
    <property type="entry name" value="GLYCOSYLTRANSFERASE"/>
    <property type="match status" value="1"/>
</dbReference>